<dbReference type="EMBL" id="OU899036">
    <property type="protein sequence ID" value="CAH1731320.1"/>
    <property type="molecule type" value="Genomic_DNA"/>
</dbReference>
<evidence type="ECO:0000256" key="1">
    <source>
        <dbReference type="SAM" id="MobiDB-lite"/>
    </source>
</evidence>
<feature type="region of interest" description="Disordered" evidence="1">
    <location>
        <begin position="256"/>
        <end position="290"/>
    </location>
</feature>
<name>A0A9P0J8V6_APHGO</name>
<feature type="compositionally biased region" description="Low complexity" evidence="1">
    <location>
        <begin position="1585"/>
        <end position="1594"/>
    </location>
</feature>
<feature type="region of interest" description="Disordered" evidence="1">
    <location>
        <begin position="2019"/>
        <end position="2038"/>
    </location>
</feature>
<organism evidence="2 3">
    <name type="scientific">Aphis gossypii</name>
    <name type="common">Cotton aphid</name>
    <dbReference type="NCBI Taxonomy" id="80765"/>
    <lineage>
        <taxon>Eukaryota</taxon>
        <taxon>Metazoa</taxon>
        <taxon>Ecdysozoa</taxon>
        <taxon>Arthropoda</taxon>
        <taxon>Hexapoda</taxon>
        <taxon>Insecta</taxon>
        <taxon>Pterygota</taxon>
        <taxon>Neoptera</taxon>
        <taxon>Paraneoptera</taxon>
        <taxon>Hemiptera</taxon>
        <taxon>Sternorrhyncha</taxon>
        <taxon>Aphidomorpha</taxon>
        <taxon>Aphidoidea</taxon>
        <taxon>Aphididae</taxon>
        <taxon>Aphidini</taxon>
        <taxon>Aphis</taxon>
        <taxon>Aphis</taxon>
    </lineage>
</organism>
<keyword evidence="3" id="KW-1185">Reference proteome</keyword>
<gene>
    <name evidence="2" type="ORF">APHIGO_LOCUS8058</name>
</gene>
<feature type="compositionally biased region" description="Polar residues" evidence="1">
    <location>
        <begin position="262"/>
        <end position="275"/>
    </location>
</feature>
<sequence length="3686" mass="423144">MEETDDWDNNSNGSSLTSSSSTDSDSDSVLSVILNPTQTQDDGPENFTYAAPLPVGSYALASCVYVLIDKGRSMSADMRVMWYLKRLGTIQMVDDDLDVESPEQCKIMSFIPREENLDKDGFANSIFVMDAFTRVYFLTAVYNMVYCLDMSPSNCSVDIQRCHVMLDEMTVALRRSIEGFIRPFVVPGSDNIIFEPQVYVTVIVHTPFYTSPAQQVLVQGWLINNRNFQEFIRIITTEMNRLENSLAMTKKTTRKPKHFNDENQNNNTPVSNDSTTNHHHNLINSDSNVRPTFNNNPDSGFINTLRYGMLAVRLLPQSSISNLIVITDGMITLADIQVLDSVLNQLRCISVACSFLHVSSQFHPHSGHGNVPYSELMQLIATATSGTYLNSFPKTTPNLVVNFYHDKFIMWSFKRGDGNESSNNTTNLSCTPPRVRPGEWTVRNSNFYGNRQTQLVTKKQFSDHIQANLDNIVCCRLREGFIIEDIQFKDVGSSTVVPYMNNSSKLQLKLILPWTNHIYIEYDITVKWPPSIKKKIEPIVIEEKPELVEPSTSTTQPPPPIQLDSLNIYYTVSVKGPYEFLHDITCTRTKKSQLLSKIPRHCQFHLSSCRSSSISVATATTTITRNLNLLPDRSYSSIEKKVTSKYRQALITRFWSTMHSIAQTDLLVKHLEAYSSSTGHLSNSDYCNQPTEQNESQDQQLQKQENQQTVEIEPKSPVIQKLQVLETPQILQLDDSSVIPSNLNSSNTKTDTVFSTEKTETNLLSFLTSEVPNKSPLHNGVPLFYYVVTNSNTSFCLKQNQFKTDDQQQSYTDQQHQRFVDFWKPVCTLDPDTQWPKWFSTYRIGGGVLLLRHDRSLPQWFHKENIDNDDYQTLTCNKSSLALYALLKQWCTFVLIDEHSYVKCLDQSETYTDDVSFCIARVSPRPPSCCCVVLHLAFQSCVPASVHHKIMDDLKKNIELLDSTTALKQSSFEDNNQVSEDQENNKKKVPTITIEESLIPNKPSKHQRYVYLMDKPLEKFLIRYERIPSEFTTVIFPDGSQPSSAITTINIQNPRSKLNIGLPHDTVHESSTGVESKPVSTTTTLSRYLYHKRWIWSSGCSRYSQCSNSVSQKLQLQMQLARTLSVLTRIRLREGFKFAHSSAGIINMVLEVDMIEGSPHCPSTPTSHCVIQYVLFPPNKLQKQQPKTYEYNSVFDKLNMENKDDESSSIMSVEDQQKFDKLQKQGRHIVSFAGDSNDCCSKHKMEDEYQLITECWIEPQHGTVVVNEKQNYNYMSGLMYEQLADALWQVDSDCIGSLFTFQHMQHMCMDQNILVSNPDIDLNRKRRQSKTVIIDAGRIYKLPFTFNLVNLLPKCRHHSSMTFSLFTADHNDTAELNSAKDERKLNYILERSFYSRLRTYNNRSFDVNDSDISLDMNQTLNDQEIGQCFIKRVNDTRLILTVGPSLIEEKYNIAADNLSEDNLQPFGRSRANTWHYTKRGTGQSLLSTQSQENSIHYYRTMSVGSKPYYKDSEDLSWAQLRVEQNFSTAEIKHNSYSSDNDTNGQNYPTHMFIDVYDCRQEDVENVLMSDCSSFDHSLTDDYSEESSSCDSTETNSDEEVEEKNIISNREQNIYDDPPVDPMFLEKYLYKIRVIYDRSLVTTVFQALHLGLNVRSMDIQRAVDRCQHRLISFDITDYIKVVCDHFKKNADSCSICPADNTTLKSHHDMIHSKFSATLDRHMLKPVVNHQDYYFYDLIDDFDCDEYSNSNRRQKYLTNILLGETYHKTDFDTHELDEQDIFPLFVHLVCTIKTNTVTKSQSVRSLPTCILELVSQDNDDETSKNMDFSNIKVSLDVYCLMLPINVYDDDDDDDDEIDKYTTMNSSEQLHFPINNKSTIVQPLKQTDDHENSFVYLSSSLPPRHAQGLAAFLAEVEWCMRDEMAAGLLQYPTVTTNSLEKIIEHVTNSPQSPSNDHQQIPVHFVVPTSRPSKYNSVSLFLQKLDQFDIILENDNGNEHYALEKSTKDTFYVVEKYLHPSPDSTVFENNNDDLENSPGSDDFLSETDHSKPILPNFWIILKIQPDQQCQKEHKSDNNNTVNTLVVNVYFHCRFSESNIQGKYSAIMEIVKQNVHQAATVVNQTILLCRLYETKTCDPLLEPIIEDHDHSDDCDENGIGEKKKTINHFTFGQFKCPVVWSTRFSLHPRLQRATAMGLLGIQVLHTMLEGFSVRNRRNMFVYKESSGSVFYLRIYENSSQQQQEQKNNNNLVYPLQYDSDDDDTISRCSSATSTTITSTIFSSNQSNFSRKYSEDVNVNYMDNKSIQNPGTRSLGGYWGDIDSKDVEDLTLKVHGISPVGDEIRIDLVRVLQNRLNDGVLELLTTMLYRNPLCRLYPDDVRFVQPSNGHPDYTMKLSLPIETKITKLFIHNLKRNAATLLLFPPQYASRHHRFNYAYSMINETKKPIIRSFFMYNQPIAGTSVIGGKRITSGKRGLACVLFDIYSNEDHDSIEDLYDYPTDPELFERHTHAECIDDLKSTTEYSGYIKLFVWWRGRDNMEVLQQKLTSTVTYSLWDIYIERFLWEQPLIIEQPSEIYVNPLCIQFLAKWIAFGARKSVPLAYHSKILCRIHISHVLREFKTHLSWSWLSSSNNLPISVRYFYVPRTKYGETSVDCVSNNIISDSADPLQLRKEHDSSLNNLMFYEWKVPDTDSVVCPPSAACILIVVSVTSTKSKHKRKRQQHLNMGNEHSDSDADNGLVVPENNENINIVGDNIETSITDDQPITLNNDGDENVIQTTVDTNKSDTNKYQKPPNVNTCEKISKLFLLAISGQSVHALSYSCHKNEDQPIAIQRLSRWLEWRNIVFTSSIYHMIGLRNSKIYRQFGSTQIKSQSSKINNNLDLLLDYKNYAAIVGEHESHEKIFVEKNFRINNRGSKPLDNDTEDKKNKPLNYKKDVLDSYIERLVRNSKQKRRTEMYQKLLYDMWTQVDAVVTKEAFRTFYQHSRLIHYCLTPLLFLPWWRLESAATRDHLVDASKLRSLVFSQAPQWHKRLCARLTVAYAQYIETDPLFSGFQPIQIGKSRVYNDGMIMDLDSTKSITRYYKKTIPGASGGLLLIEIGVCQPFYYIKLSCIERARITNLVENYKDKCKSYCLLEQSENIIQNMHLHSFTYDFHVRTLSDRLSKLVEKQKAGKRCNYGCDILMLLDHKNSIQNSANKTGNNNKKNAIAGFLDDFLKYYTLPPLYSSCLVLAGVIKRSEIPVTGLQLYEYLVENCSEDCEGMAVLKIGDSSSAEDDDGASLFDDFEDHEFLDSQHIFGNDLTDYILVHHMAGSDIQRRQELKNNSNTHTRKLGMESDDFFTDNQYEVCGLFDATLVMTLSSVKQLLLDTSNEITLSYYVLLTNNENYNLKKQKTVSLKTFYNTQQRHSTPIRPSDRRFNQSNNQLLSASVPSDSVGNSLTSESATCGGSLDENNAFQNYSQLPPNHLPYFKKKCKKNNEYVYDDLNEHHQQTIKKRNLIKFYEKKAAELVAHTVDTAANRCRIHLLWKLFGIPIDQQKLGITDVTFNQLEELVNTAVFVKSLCEYDINYRHILKLLHKQPQWFTSLHKMISGQSTLLLETTSTLPPQCRIYNSNRSEHQYIVVLPNLTEFDEFDAFVIIDSGIDSTEKLVSSSDSLVNIVFRRNVSGSDEVAALVETVGDAICYLIWQSIK</sequence>
<feature type="region of interest" description="Disordered" evidence="1">
    <location>
        <begin position="1580"/>
        <end position="1613"/>
    </location>
</feature>
<feature type="compositionally biased region" description="Polar residues" evidence="1">
    <location>
        <begin position="681"/>
        <end position="691"/>
    </location>
</feature>
<evidence type="ECO:0000313" key="3">
    <source>
        <dbReference type="Proteomes" id="UP001154329"/>
    </source>
</evidence>
<feature type="region of interest" description="Disordered" evidence="1">
    <location>
        <begin position="1"/>
        <end position="28"/>
    </location>
</feature>
<accession>A0A9P0J8V6</accession>
<dbReference type="Proteomes" id="UP001154329">
    <property type="component" value="Chromosome 3"/>
</dbReference>
<proteinExistence type="predicted"/>
<dbReference type="InterPro" id="IPR033228">
    <property type="entry name" value="SZT2"/>
</dbReference>
<evidence type="ECO:0008006" key="4">
    <source>
        <dbReference type="Google" id="ProtNLM"/>
    </source>
</evidence>
<dbReference type="PANTHER" id="PTHR14918:SF3">
    <property type="entry name" value="KICSTOR COMPLEX PROTEIN SZT2"/>
    <property type="match status" value="1"/>
</dbReference>
<feature type="compositionally biased region" description="Low complexity" evidence="1">
    <location>
        <begin position="14"/>
        <end position="28"/>
    </location>
</feature>
<feature type="region of interest" description="Disordered" evidence="1">
    <location>
        <begin position="681"/>
        <end position="713"/>
    </location>
</feature>
<feature type="region of interest" description="Disordered" evidence="1">
    <location>
        <begin position="2711"/>
        <end position="2734"/>
    </location>
</feature>
<evidence type="ECO:0000313" key="2">
    <source>
        <dbReference type="EMBL" id="CAH1731320.1"/>
    </source>
</evidence>
<dbReference type="PANTHER" id="PTHR14918">
    <property type="entry name" value="KICSTOR COMPLEX PROTEIN SZT2"/>
    <property type="match status" value="1"/>
</dbReference>
<reference evidence="2" key="1">
    <citation type="submission" date="2022-02" db="EMBL/GenBank/DDBJ databases">
        <authorList>
            <person name="King R."/>
        </authorList>
    </citation>
    <scope>NUCLEOTIDE SEQUENCE</scope>
</reference>
<feature type="compositionally biased region" description="Low complexity" evidence="1">
    <location>
        <begin position="692"/>
        <end position="708"/>
    </location>
</feature>
<dbReference type="GO" id="GO:0005777">
    <property type="term" value="C:peroxisome"/>
    <property type="evidence" value="ECO:0007669"/>
    <property type="project" value="InterPro"/>
</dbReference>
<reference evidence="2" key="2">
    <citation type="submission" date="2022-10" db="EMBL/GenBank/DDBJ databases">
        <authorList>
            <consortium name="ENA_rothamsted_submissions"/>
            <consortium name="culmorum"/>
            <person name="King R."/>
        </authorList>
    </citation>
    <scope>NUCLEOTIDE SEQUENCE</scope>
</reference>
<protein>
    <recommendedName>
        <fullName evidence="4">SZT2</fullName>
    </recommendedName>
</protein>